<keyword evidence="2" id="KW-1185">Reference proteome</keyword>
<dbReference type="EMBL" id="CM039431">
    <property type="protein sequence ID" value="KAI4335066.1"/>
    <property type="molecule type" value="Genomic_DNA"/>
</dbReference>
<evidence type="ECO:0000313" key="1">
    <source>
        <dbReference type="EMBL" id="KAI4335066.1"/>
    </source>
</evidence>
<accession>A0ACB9NGF1</accession>
<protein>
    <submittedName>
        <fullName evidence="1">Uncharacterized protein</fullName>
    </submittedName>
</protein>
<dbReference type="Proteomes" id="UP000828941">
    <property type="component" value="Chromosome 6"/>
</dbReference>
<name>A0ACB9NGF1_BAUVA</name>
<evidence type="ECO:0000313" key="2">
    <source>
        <dbReference type="Proteomes" id="UP000828941"/>
    </source>
</evidence>
<gene>
    <name evidence="1" type="ORF">L6164_013747</name>
</gene>
<organism evidence="1 2">
    <name type="scientific">Bauhinia variegata</name>
    <name type="common">Purple orchid tree</name>
    <name type="synonym">Phanera variegata</name>
    <dbReference type="NCBI Taxonomy" id="167791"/>
    <lineage>
        <taxon>Eukaryota</taxon>
        <taxon>Viridiplantae</taxon>
        <taxon>Streptophyta</taxon>
        <taxon>Embryophyta</taxon>
        <taxon>Tracheophyta</taxon>
        <taxon>Spermatophyta</taxon>
        <taxon>Magnoliopsida</taxon>
        <taxon>eudicotyledons</taxon>
        <taxon>Gunneridae</taxon>
        <taxon>Pentapetalae</taxon>
        <taxon>rosids</taxon>
        <taxon>fabids</taxon>
        <taxon>Fabales</taxon>
        <taxon>Fabaceae</taxon>
        <taxon>Cercidoideae</taxon>
        <taxon>Cercideae</taxon>
        <taxon>Bauhiniinae</taxon>
        <taxon>Bauhinia</taxon>
    </lineage>
</organism>
<sequence>MRPHLSTAQTQTQSHFIKVSSTDQQEMAKLIVLVTLFCFVTMSIEARKIFNETSLVQKFDPLDGNSSIETSVIGPELLGGSVAPPKPPPVSDTIIDNAWPSDPKRIVEKNKWCIAKPSTSETQLGANIKFACNQPSSIVDCKVIKPGGSCFYPMLQ</sequence>
<comment type="caution">
    <text evidence="1">The sequence shown here is derived from an EMBL/GenBank/DDBJ whole genome shotgun (WGS) entry which is preliminary data.</text>
</comment>
<reference evidence="1 2" key="1">
    <citation type="journal article" date="2022" name="DNA Res.">
        <title>Chromosomal-level genome assembly of the orchid tree Bauhinia variegata (Leguminosae; Cercidoideae) supports the allotetraploid origin hypothesis of Bauhinia.</title>
        <authorList>
            <person name="Zhong Y."/>
            <person name="Chen Y."/>
            <person name="Zheng D."/>
            <person name="Pang J."/>
            <person name="Liu Y."/>
            <person name="Luo S."/>
            <person name="Meng S."/>
            <person name="Qian L."/>
            <person name="Wei D."/>
            <person name="Dai S."/>
            <person name="Zhou R."/>
        </authorList>
    </citation>
    <scope>NUCLEOTIDE SEQUENCE [LARGE SCALE GENOMIC DNA]</scope>
    <source>
        <strain evidence="1">BV-YZ2020</strain>
    </source>
</reference>
<proteinExistence type="predicted"/>